<proteinExistence type="predicted"/>
<accession>A0A0N0BDJ5</accession>
<dbReference type="AlphaFoldDB" id="A0A0N0BDJ5"/>
<evidence type="ECO:0000313" key="1">
    <source>
        <dbReference type="EMBL" id="KOX70554.1"/>
    </source>
</evidence>
<protein>
    <submittedName>
        <fullName evidence="1">Uncharacterized protein</fullName>
    </submittedName>
</protein>
<sequence>MQESKRRTRRDTFIRYIEEQARSCKLHLYNTWDNDKRRWILRSAFTFIRDPRARNESNVKLVRGGSSSNGFSGTVPVLLELPLGITLKITNTMDVENSNNSNNFMPGGLQLGKSPRIAYLQLHNKCYVLKYHFKNLKQTLLQKPNQSPTNTNGDLTLCVLKCTFQTYEVWRIEERKLEMESSVTLGQIAIALKLTQPLQKVSEIAYVVCIIFPETNLCV</sequence>
<name>A0A0N0BDJ5_9HYME</name>
<dbReference type="EMBL" id="KQ435859">
    <property type="protein sequence ID" value="KOX70554.1"/>
    <property type="molecule type" value="Genomic_DNA"/>
</dbReference>
<evidence type="ECO:0000313" key="2">
    <source>
        <dbReference type="Proteomes" id="UP000053105"/>
    </source>
</evidence>
<dbReference type="Proteomes" id="UP000053105">
    <property type="component" value="Unassembled WGS sequence"/>
</dbReference>
<gene>
    <name evidence="1" type="ORF">WN51_02610</name>
</gene>
<keyword evidence="2" id="KW-1185">Reference proteome</keyword>
<organism evidence="1 2">
    <name type="scientific">Melipona quadrifasciata</name>
    <dbReference type="NCBI Taxonomy" id="166423"/>
    <lineage>
        <taxon>Eukaryota</taxon>
        <taxon>Metazoa</taxon>
        <taxon>Ecdysozoa</taxon>
        <taxon>Arthropoda</taxon>
        <taxon>Hexapoda</taxon>
        <taxon>Insecta</taxon>
        <taxon>Pterygota</taxon>
        <taxon>Neoptera</taxon>
        <taxon>Endopterygota</taxon>
        <taxon>Hymenoptera</taxon>
        <taxon>Apocrita</taxon>
        <taxon>Aculeata</taxon>
        <taxon>Apoidea</taxon>
        <taxon>Anthophila</taxon>
        <taxon>Apidae</taxon>
        <taxon>Melipona</taxon>
    </lineage>
</organism>
<reference evidence="1 2" key="1">
    <citation type="submission" date="2015-07" db="EMBL/GenBank/DDBJ databases">
        <title>The genome of Melipona quadrifasciata.</title>
        <authorList>
            <person name="Pan H."/>
            <person name="Kapheim K."/>
        </authorList>
    </citation>
    <scope>NUCLEOTIDE SEQUENCE [LARGE SCALE GENOMIC DNA]</scope>
    <source>
        <strain evidence="1">0111107301</strain>
        <tissue evidence="1">Whole body</tissue>
    </source>
</reference>